<gene>
    <name evidence="2" type="primary">spoIIR</name>
    <name evidence="2" type="ORF">EQM13_02760</name>
</gene>
<dbReference type="AlphaFoldDB" id="A0A410Q9B2"/>
<dbReference type="InterPro" id="IPR014202">
    <property type="entry name" value="Spore_II_R"/>
</dbReference>
<keyword evidence="1" id="KW-1133">Transmembrane helix</keyword>
<proteinExistence type="predicted"/>
<reference evidence="3" key="1">
    <citation type="submission" date="2019-01" db="EMBL/GenBank/DDBJ databases">
        <title>Draft genomes of a novel of Sporanaerobacter strains.</title>
        <authorList>
            <person name="Ma S."/>
        </authorList>
    </citation>
    <scope>NUCLEOTIDE SEQUENCE [LARGE SCALE GENOMIC DNA]</scope>
    <source>
        <strain evidence="3">NJN-17</strain>
    </source>
</reference>
<dbReference type="Proteomes" id="UP000287969">
    <property type="component" value="Chromosome"/>
</dbReference>
<dbReference type="KEGG" id="spoa:EQM13_02760"/>
<dbReference type="Pfam" id="PF09551">
    <property type="entry name" value="Spore_II_R"/>
    <property type="match status" value="1"/>
</dbReference>
<organism evidence="2 3">
    <name type="scientific">Acidilutibacter cellobiosedens</name>
    <dbReference type="NCBI Taxonomy" id="2507161"/>
    <lineage>
        <taxon>Bacteria</taxon>
        <taxon>Bacillati</taxon>
        <taxon>Bacillota</taxon>
        <taxon>Tissierellia</taxon>
        <taxon>Tissierellales</taxon>
        <taxon>Acidilutibacteraceae</taxon>
        <taxon>Acidilutibacter</taxon>
    </lineage>
</organism>
<evidence type="ECO:0000256" key="1">
    <source>
        <dbReference type="SAM" id="Phobius"/>
    </source>
</evidence>
<evidence type="ECO:0000313" key="2">
    <source>
        <dbReference type="EMBL" id="QAT60571.1"/>
    </source>
</evidence>
<protein>
    <submittedName>
        <fullName evidence="2">Stage II sporulation protein R</fullName>
    </submittedName>
</protein>
<keyword evidence="1" id="KW-0472">Membrane</keyword>
<accession>A0A410Q9B2</accession>
<keyword evidence="3" id="KW-1185">Reference proteome</keyword>
<dbReference type="OrthoDB" id="9793324at2"/>
<dbReference type="NCBIfam" id="TIGR02837">
    <property type="entry name" value="spore_II_R"/>
    <property type="match status" value="1"/>
</dbReference>
<feature type="transmembrane region" description="Helical" evidence="1">
    <location>
        <begin position="6"/>
        <end position="25"/>
    </location>
</feature>
<name>A0A410Q9B2_9FIRM</name>
<keyword evidence="1" id="KW-0812">Transmembrane</keyword>
<dbReference type="RefSeq" id="WP_128751892.1">
    <property type="nucleotide sequence ID" value="NZ_CP035282.1"/>
</dbReference>
<evidence type="ECO:0000313" key="3">
    <source>
        <dbReference type="Proteomes" id="UP000287969"/>
    </source>
</evidence>
<dbReference type="EMBL" id="CP035282">
    <property type="protein sequence ID" value="QAT60571.1"/>
    <property type="molecule type" value="Genomic_DNA"/>
</dbReference>
<sequence length="214" mass="24866">MKYKKLILILTSFILMTVYIFYPYVKETNKLKEGFKEKIIRFHVIANSDYKEDQEMKLKIRDKILSSMGEKFGSSHSKKETREIIYNNLENIKSIAEEEIKKEGKDYTVDVSLGQDTFPTKTYGDVTFPQGEYEALKVVIGEGKGKNWWCVMFPPLCFIDMTHGVTKDTEKELKGVLTEEEYALLLSEKEEPVVLKSKIAEIFEKTKDYLANIK</sequence>